<dbReference type="PANTHER" id="PTHR43827:SF3">
    <property type="entry name" value="NADP-DEPENDENT OXIDOREDUCTASE DOMAIN-CONTAINING PROTEIN"/>
    <property type="match status" value="1"/>
</dbReference>
<dbReference type="PROSITE" id="PS00062">
    <property type="entry name" value="ALDOKETO_REDUCTASE_2"/>
    <property type="match status" value="1"/>
</dbReference>
<dbReference type="EMBL" id="JBHMBS010000001">
    <property type="protein sequence ID" value="MFB9674528.1"/>
    <property type="molecule type" value="Genomic_DNA"/>
</dbReference>
<gene>
    <name evidence="5" type="ORF">ACFFRH_03420</name>
</gene>
<proteinExistence type="inferred from homology"/>
<dbReference type="InterPro" id="IPR018170">
    <property type="entry name" value="Aldo/ket_reductase_CS"/>
</dbReference>
<feature type="domain" description="NADP-dependent oxidoreductase" evidence="4">
    <location>
        <begin position="19"/>
        <end position="255"/>
    </location>
</feature>
<keyword evidence="6" id="KW-1185">Reference proteome</keyword>
<dbReference type="InterPro" id="IPR036812">
    <property type="entry name" value="NAD(P)_OxRdtase_dom_sf"/>
</dbReference>
<evidence type="ECO:0000313" key="5">
    <source>
        <dbReference type="EMBL" id="MFB9674528.1"/>
    </source>
</evidence>
<sequence length="272" mass="30630">MPLNDGVSIPQLGYGVFLIPADQVVEPMTTAIEEGYRLIDTAAAYQNEAGVGKAIANSDVPREEFFVTTKLWNDAHGYDETMRAFDESMARLGLDHLDLYLIHFPRPALNRYVDSWRAFERLRADGRVRSIGVSNFGVAELDRLAEECSVVPSVNQIELHPLYPQHELRAAHAERGIVTQAWSPIGRDQGLLQHPTAVEIARECDRTPAQVVLRWHLQHDIVVIPKSARPERIRANIQVFDFTLDESQMARLDDLGTEQRCHPVPGTLFDVS</sequence>
<comment type="caution">
    <text evidence="5">The sequence shown here is derived from an EMBL/GenBank/DDBJ whole genome shotgun (WGS) entry which is preliminary data.</text>
</comment>
<dbReference type="Pfam" id="PF00248">
    <property type="entry name" value="Aldo_ket_red"/>
    <property type="match status" value="1"/>
</dbReference>
<evidence type="ECO:0000256" key="3">
    <source>
        <dbReference type="ARBA" id="ARBA00023002"/>
    </source>
</evidence>
<organism evidence="5 6">
    <name type="scientific">Streptosporangium vulgare</name>
    <dbReference type="NCBI Taxonomy" id="46190"/>
    <lineage>
        <taxon>Bacteria</taxon>
        <taxon>Bacillati</taxon>
        <taxon>Actinomycetota</taxon>
        <taxon>Actinomycetes</taxon>
        <taxon>Streptosporangiales</taxon>
        <taxon>Streptosporangiaceae</taxon>
        <taxon>Streptosporangium</taxon>
    </lineage>
</organism>
<dbReference type="InterPro" id="IPR023210">
    <property type="entry name" value="NADP_OxRdtase_dom"/>
</dbReference>
<comment type="similarity">
    <text evidence="1">Belongs to the aldo/keto reductase family.</text>
</comment>
<dbReference type="InterPro" id="IPR020471">
    <property type="entry name" value="AKR"/>
</dbReference>
<dbReference type="PANTHER" id="PTHR43827">
    <property type="entry name" value="2,5-DIKETO-D-GLUCONIC ACID REDUCTASE"/>
    <property type="match status" value="1"/>
</dbReference>
<reference evidence="5 6" key="1">
    <citation type="submission" date="2024-09" db="EMBL/GenBank/DDBJ databases">
        <authorList>
            <person name="Sun Q."/>
            <person name="Mori K."/>
        </authorList>
    </citation>
    <scope>NUCLEOTIDE SEQUENCE [LARGE SCALE GENOMIC DNA]</scope>
    <source>
        <strain evidence="5 6">JCM 3028</strain>
    </source>
</reference>
<keyword evidence="2" id="KW-0521">NADP</keyword>
<name>A0ABV5T621_9ACTN</name>
<dbReference type="PIRSF" id="PIRSF000097">
    <property type="entry name" value="AKR"/>
    <property type="match status" value="1"/>
</dbReference>
<dbReference type="Gene3D" id="3.20.20.100">
    <property type="entry name" value="NADP-dependent oxidoreductase domain"/>
    <property type="match status" value="1"/>
</dbReference>
<dbReference type="SUPFAM" id="SSF51430">
    <property type="entry name" value="NAD(P)-linked oxidoreductase"/>
    <property type="match status" value="1"/>
</dbReference>
<dbReference type="RefSeq" id="WP_386154006.1">
    <property type="nucleotide sequence ID" value="NZ_JBHMBS010000001.1"/>
</dbReference>
<dbReference type="PRINTS" id="PR00069">
    <property type="entry name" value="ALDKETRDTASE"/>
</dbReference>
<evidence type="ECO:0000313" key="6">
    <source>
        <dbReference type="Proteomes" id="UP001589610"/>
    </source>
</evidence>
<dbReference type="PROSITE" id="PS00798">
    <property type="entry name" value="ALDOKETO_REDUCTASE_1"/>
    <property type="match status" value="1"/>
</dbReference>
<evidence type="ECO:0000256" key="2">
    <source>
        <dbReference type="ARBA" id="ARBA00022857"/>
    </source>
</evidence>
<evidence type="ECO:0000256" key="1">
    <source>
        <dbReference type="ARBA" id="ARBA00007905"/>
    </source>
</evidence>
<evidence type="ECO:0000259" key="4">
    <source>
        <dbReference type="Pfam" id="PF00248"/>
    </source>
</evidence>
<dbReference type="Proteomes" id="UP001589610">
    <property type="component" value="Unassembled WGS sequence"/>
</dbReference>
<accession>A0ABV5T621</accession>
<protein>
    <submittedName>
        <fullName evidence="5">Aldo/keto reductase</fullName>
    </submittedName>
</protein>
<keyword evidence="3" id="KW-0560">Oxidoreductase</keyword>